<gene>
    <name evidence="2" type="ORF">FQN60_012747</name>
</gene>
<dbReference type="EMBL" id="VOFY01000009">
    <property type="protein sequence ID" value="KAA8589382.1"/>
    <property type="molecule type" value="Genomic_DNA"/>
</dbReference>
<sequence length="138" mass="14994">MRSASPTQHLFTPDRLLPSLRADREGTDRKKCEEGWNGGGVRRQTQSINSSPLKPSCGCRVHGQTPPQCGSGRVTTGPGGLGKHWPIQPTQAPHWVVQYSSGTSGHITAQRSCFMSNNSRNSENRSGRSKPNGLLQKC</sequence>
<feature type="compositionally biased region" description="Polar residues" evidence="1">
    <location>
        <begin position="1"/>
        <end position="10"/>
    </location>
</feature>
<organism evidence="2 3">
    <name type="scientific">Etheostoma spectabile</name>
    <name type="common">orangethroat darter</name>
    <dbReference type="NCBI Taxonomy" id="54343"/>
    <lineage>
        <taxon>Eukaryota</taxon>
        <taxon>Metazoa</taxon>
        <taxon>Chordata</taxon>
        <taxon>Craniata</taxon>
        <taxon>Vertebrata</taxon>
        <taxon>Euteleostomi</taxon>
        <taxon>Actinopterygii</taxon>
        <taxon>Neopterygii</taxon>
        <taxon>Teleostei</taxon>
        <taxon>Neoteleostei</taxon>
        <taxon>Acanthomorphata</taxon>
        <taxon>Eupercaria</taxon>
        <taxon>Perciformes</taxon>
        <taxon>Percoidei</taxon>
        <taxon>Percidae</taxon>
        <taxon>Etheostomatinae</taxon>
        <taxon>Etheostoma</taxon>
    </lineage>
</organism>
<accession>A0A5J5D3T3</accession>
<feature type="region of interest" description="Disordered" evidence="1">
    <location>
        <begin position="1"/>
        <end position="89"/>
    </location>
</feature>
<protein>
    <submittedName>
        <fullName evidence="2">Uncharacterized protein</fullName>
    </submittedName>
</protein>
<feature type="compositionally biased region" description="Polar residues" evidence="1">
    <location>
        <begin position="43"/>
        <end position="53"/>
    </location>
</feature>
<proteinExistence type="predicted"/>
<feature type="compositionally biased region" description="Basic and acidic residues" evidence="1">
    <location>
        <begin position="21"/>
        <end position="34"/>
    </location>
</feature>
<reference evidence="2 3" key="1">
    <citation type="submission" date="2019-08" db="EMBL/GenBank/DDBJ databases">
        <title>A chromosome-level genome assembly, high-density linkage maps, and genome scans reveal the genomic architecture of hybrid incompatibilities underlying speciation via character displacement in darters (Percidae: Etheostominae).</title>
        <authorList>
            <person name="Moran R.L."/>
            <person name="Catchen J.M."/>
            <person name="Fuller R.C."/>
        </authorList>
    </citation>
    <scope>NUCLEOTIDE SEQUENCE [LARGE SCALE GENOMIC DNA]</scope>
    <source>
        <strain evidence="2">EspeVRDwgs_2016</strain>
        <tissue evidence="2">Muscle</tissue>
    </source>
</reference>
<name>A0A5J5D3T3_9PERO</name>
<comment type="caution">
    <text evidence="2">The sequence shown here is derived from an EMBL/GenBank/DDBJ whole genome shotgun (WGS) entry which is preliminary data.</text>
</comment>
<evidence type="ECO:0000313" key="2">
    <source>
        <dbReference type="EMBL" id="KAA8589382.1"/>
    </source>
</evidence>
<dbReference type="Proteomes" id="UP000327493">
    <property type="component" value="Chromosome 9"/>
</dbReference>
<dbReference type="AlphaFoldDB" id="A0A5J5D3T3"/>
<feature type="region of interest" description="Disordered" evidence="1">
    <location>
        <begin position="116"/>
        <end position="138"/>
    </location>
</feature>
<evidence type="ECO:0000256" key="1">
    <source>
        <dbReference type="SAM" id="MobiDB-lite"/>
    </source>
</evidence>
<keyword evidence="3" id="KW-1185">Reference proteome</keyword>
<evidence type="ECO:0000313" key="3">
    <source>
        <dbReference type="Proteomes" id="UP000327493"/>
    </source>
</evidence>